<reference evidence="4 5" key="1">
    <citation type="journal article" date="2019" name="Nat. Med.">
        <title>A library of human gut bacterial isolates paired with longitudinal multiomics data enables mechanistic microbiome research.</title>
        <authorList>
            <person name="Poyet M."/>
            <person name="Groussin M."/>
            <person name="Gibbons S.M."/>
            <person name="Avila-Pacheco J."/>
            <person name="Jiang X."/>
            <person name="Kearney S.M."/>
            <person name="Perrotta A.R."/>
            <person name="Berdy B."/>
            <person name="Zhao S."/>
            <person name="Lieberman T.D."/>
            <person name="Swanson P.K."/>
            <person name="Smith M."/>
            <person name="Roesemann S."/>
            <person name="Alexander J.E."/>
            <person name="Rich S.A."/>
            <person name="Livny J."/>
            <person name="Vlamakis H."/>
            <person name="Clish C."/>
            <person name="Bullock K."/>
            <person name="Deik A."/>
            <person name="Scott J."/>
            <person name="Pierce K.A."/>
            <person name="Xavier R.J."/>
            <person name="Alm E.J."/>
        </authorList>
    </citation>
    <scope>NUCLEOTIDE SEQUENCE [LARGE SCALE GENOMIC DNA]</scope>
    <source>
        <strain evidence="2 4">BIOML-A4</strain>
        <strain evidence="3 5">BIOML-A5</strain>
    </source>
</reference>
<dbReference type="Proteomes" id="UP000480929">
    <property type="component" value="Unassembled WGS sequence"/>
</dbReference>
<dbReference type="AlphaFoldDB" id="A0A6N7S9W3"/>
<dbReference type="Gene3D" id="3.40.630.30">
    <property type="match status" value="1"/>
</dbReference>
<organism evidence="2 4">
    <name type="scientific">Holdemania massiliensis</name>
    <dbReference type="NCBI Taxonomy" id="1468449"/>
    <lineage>
        <taxon>Bacteria</taxon>
        <taxon>Bacillati</taxon>
        <taxon>Bacillota</taxon>
        <taxon>Erysipelotrichia</taxon>
        <taxon>Erysipelotrichales</taxon>
        <taxon>Erysipelotrichaceae</taxon>
        <taxon>Holdemania</taxon>
    </lineage>
</organism>
<dbReference type="CDD" id="cd04301">
    <property type="entry name" value="NAT_SF"/>
    <property type="match status" value="1"/>
</dbReference>
<feature type="domain" description="N-acetyltransferase" evidence="1">
    <location>
        <begin position="3"/>
        <end position="202"/>
    </location>
</feature>
<keyword evidence="5" id="KW-1185">Reference proteome</keyword>
<dbReference type="InterPro" id="IPR016181">
    <property type="entry name" value="Acyl_CoA_acyltransferase"/>
</dbReference>
<evidence type="ECO:0000259" key="1">
    <source>
        <dbReference type="PROSITE" id="PS51186"/>
    </source>
</evidence>
<evidence type="ECO:0000313" key="3">
    <source>
        <dbReference type="EMBL" id="MSC34145.1"/>
    </source>
</evidence>
<accession>A0A6N7S9W3</accession>
<evidence type="ECO:0000313" key="5">
    <source>
        <dbReference type="Proteomes" id="UP000480929"/>
    </source>
</evidence>
<dbReference type="Pfam" id="PF00583">
    <property type="entry name" value="Acetyltransf_1"/>
    <property type="match status" value="1"/>
</dbReference>
<evidence type="ECO:0000313" key="2">
    <source>
        <dbReference type="EMBL" id="MSA90415.1"/>
    </source>
</evidence>
<dbReference type="EMBL" id="WKPI01000028">
    <property type="protein sequence ID" value="MSC34145.1"/>
    <property type="molecule type" value="Genomic_DNA"/>
</dbReference>
<gene>
    <name evidence="3" type="ORF">GKD88_13545</name>
    <name evidence="2" type="ORF">GKE08_13875</name>
</gene>
<dbReference type="Proteomes" id="UP000433575">
    <property type="component" value="Unassembled WGS sequence"/>
</dbReference>
<dbReference type="GO" id="GO:0016747">
    <property type="term" value="F:acyltransferase activity, transferring groups other than amino-acyl groups"/>
    <property type="evidence" value="ECO:0007669"/>
    <property type="project" value="InterPro"/>
</dbReference>
<dbReference type="RefSeq" id="WP_151848917.1">
    <property type="nucleotide sequence ID" value="NZ_CAUFAO010000029.1"/>
</dbReference>
<dbReference type="SUPFAM" id="SSF55729">
    <property type="entry name" value="Acyl-CoA N-acyltransferases (Nat)"/>
    <property type="match status" value="1"/>
</dbReference>
<name>A0A6N7S9W3_9FIRM</name>
<proteinExistence type="predicted"/>
<evidence type="ECO:0000313" key="4">
    <source>
        <dbReference type="Proteomes" id="UP000433575"/>
    </source>
</evidence>
<sequence>MNITLREYKREDFIVLQNIIRETWHYDDLSSPKTAQRLAGVFLSSCLTNYTYSRVALDNGKPVGIILLNNKAKHKCPLGLKFQQIRAIISLYLSKEGRKVSKIFESVSDIDKKLLNECDIEYPAELALFAVKPSYRGKGIGKQLFQSALDYMKEQKLNTFYLFTDTSCNYEFYEHQGMIRKGEKKQTLNVNGQSAKMNFFIYDYLI</sequence>
<keyword evidence="2" id="KW-0808">Transferase</keyword>
<protein>
    <submittedName>
        <fullName evidence="2">GNAT family N-acetyltransferase</fullName>
    </submittedName>
</protein>
<comment type="caution">
    <text evidence="2">The sequence shown here is derived from an EMBL/GenBank/DDBJ whole genome shotgun (WGS) entry which is preliminary data.</text>
</comment>
<dbReference type="OrthoDB" id="2243440at2"/>
<dbReference type="InterPro" id="IPR000182">
    <property type="entry name" value="GNAT_dom"/>
</dbReference>
<dbReference type="EMBL" id="WKPJ01000026">
    <property type="protein sequence ID" value="MSA90415.1"/>
    <property type="molecule type" value="Genomic_DNA"/>
</dbReference>
<dbReference type="PROSITE" id="PS51186">
    <property type="entry name" value="GNAT"/>
    <property type="match status" value="1"/>
</dbReference>